<dbReference type="Gene3D" id="3.90.25.10">
    <property type="entry name" value="UDP-galactose 4-epimerase, domain 1"/>
    <property type="match status" value="1"/>
</dbReference>
<keyword evidence="5" id="KW-1185">Reference proteome</keyword>
<evidence type="ECO:0000256" key="1">
    <source>
        <dbReference type="ARBA" id="ARBA00022857"/>
    </source>
</evidence>
<proteinExistence type="predicted"/>
<keyword evidence="2" id="KW-0560">Oxidoreductase</keyword>
<dbReference type="Gene3D" id="3.40.50.720">
    <property type="entry name" value="NAD(P)-binding Rossmann-like Domain"/>
    <property type="match status" value="1"/>
</dbReference>
<dbReference type="EMBL" id="JAQJAN010000003">
    <property type="protein sequence ID" value="KAJ5734056.1"/>
    <property type="molecule type" value="Genomic_DNA"/>
</dbReference>
<evidence type="ECO:0000313" key="5">
    <source>
        <dbReference type="Proteomes" id="UP001215712"/>
    </source>
</evidence>
<dbReference type="InterPro" id="IPR036291">
    <property type="entry name" value="NAD(P)-bd_dom_sf"/>
</dbReference>
<comment type="caution">
    <text evidence="4">The sequence shown here is derived from an EMBL/GenBank/DDBJ whole genome shotgun (WGS) entry which is preliminary data.</text>
</comment>
<gene>
    <name evidence="4" type="ORF">N7493_002842</name>
</gene>
<dbReference type="Proteomes" id="UP001215712">
    <property type="component" value="Unassembled WGS sequence"/>
</dbReference>
<keyword evidence="1" id="KW-0521">NADP</keyword>
<sequence length="309" mass="34170">MSFNRLAVYAHRGWASSKIFNALAASGAPTRVLYRPGSDVSSVPSHVEKVKVALDDQDSVRQSLQDIDILISLVGQSGVKLQYPFIEAIPHTNVKLFVPSDLAFRCNEQGLRVPVNKEKYKVEKAAFAAGIPMTIVLPGLFAESALNVPLLGVDLAKNRIVFSGDGEHQRLNICSRKYIAASYASIFAQTPISELQGRVIGLSEIQPTGSEIAKALEARHGSPPQIFRHTLEQVDYHIQKTLDEGAPLTMVWYGRRVWGAGGYEAGIGNDIWEVKGYKKKTLDELLNGGMEPYREFPEKILELMDKTIY</sequence>
<dbReference type="InterPro" id="IPR008030">
    <property type="entry name" value="NmrA-like"/>
</dbReference>
<dbReference type="InterPro" id="IPR051609">
    <property type="entry name" value="NmrA/Isoflavone_reductase-like"/>
</dbReference>
<name>A0AAD6HSL7_9EURO</name>
<evidence type="ECO:0000313" key="4">
    <source>
        <dbReference type="EMBL" id="KAJ5734056.1"/>
    </source>
</evidence>
<dbReference type="GO" id="GO:0016491">
    <property type="term" value="F:oxidoreductase activity"/>
    <property type="evidence" value="ECO:0007669"/>
    <property type="project" value="UniProtKB-KW"/>
</dbReference>
<accession>A0AAD6HSL7</accession>
<dbReference type="SUPFAM" id="SSF51735">
    <property type="entry name" value="NAD(P)-binding Rossmann-fold domains"/>
    <property type="match status" value="1"/>
</dbReference>
<dbReference type="PANTHER" id="PTHR47706">
    <property type="entry name" value="NMRA-LIKE FAMILY PROTEIN"/>
    <property type="match status" value="1"/>
</dbReference>
<evidence type="ECO:0000259" key="3">
    <source>
        <dbReference type="Pfam" id="PF05368"/>
    </source>
</evidence>
<dbReference type="PANTHER" id="PTHR47706:SF9">
    <property type="entry name" value="NMRA-LIKE DOMAIN-CONTAINING PROTEIN-RELATED"/>
    <property type="match status" value="1"/>
</dbReference>
<dbReference type="AlphaFoldDB" id="A0AAD6HSL7"/>
<dbReference type="Pfam" id="PF05368">
    <property type="entry name" value="NmrA"/>
    <property type="match status" value="1"/>
</dbReference>
<reference evidence="4" key="2">
    <citation type="submission" date="2023-01" db="EMBL/GenBank/DDBJ databases">
        <authorList>
            <person name="Petersen C."/>
        </authorList>
    </citation>
    <scope>NUCLEOTIDE SEQUENCE</scope>
    <source>
        <strain evidence="4">IBT 17514</strain>
    </source>
</reference>
<protein>
    <recommendedName>
        <fullName evidence="3">NmrA-like domain-containing protein</fullName>
    </recommendedName>
</protein>
<reference evidence="4" key="1">
    <citation type="journal article" date="2023" name="IMA Fungus">
        <title>Comparative genomic study of the Penicillium genus elucidates a diverse pangenome and 15 lateral gene transfer events.</title>
        <authorList>
            <person name="Petersen C."/>
            <person name="Sorensen T."/>
            <person name="Nielsen M.R."/>
            <person name="Sondergaard T.E."/>
            <person name="Sorensen J.L."/>
            <person name="Fitzpatrick D.A."/>
            <person name="Frisvad J.C."/>
            <person name="Nielsen K.L."/>
        </authorList>
    </citation>
    <scope>NUCLEOTIDE SEQUENCE</scope>
    <source>
        <strain evidence="4">IBT 17514</strain>
    </source>
</reference>
<evidence type="ECO:0000256" key="2">
    <source>
        <dbReference type="ARBA" id="ARBA00023002"/>
    </source>
</evidence>
<feature type="domain" description="NmrA-like" evidence="3">
    <location>
        <begin position="13"/>
        <end position="223"/>
    </location>
</feature>
<organism evidence="4 5">
    <name type="scientific">Penicillium malachiteum</name>
    <dbReference type="NCBI Taxonomy" id="1324776"/>
    <lineage>
        <taxon>Eukaryota</taxon>
        <taxon>Fungi</taxon>
        <taxon>Dikarya</taxon>
        <taxon>Ascomycota</taxon>
        <taxon>Pezizomycotina</taxon>
        <taxon>Eurotiomycetes</taxon>
        <taxon>Eurotiomycetidae</taxon>
        <taxon>Eurotiales</taxon>
        <taxon>Aspergillaceae</taxon>
        <taxon>Penicillium</taxon>
    </lineage>
</organism>